<feature type="region of interest" description="Disordered" evidence="1">
    <location>
        <begin position="175"/>
        <end position="198"/>
    </location>
</feature>
<protein>
    <submittedName>
        <fullName evidence="2">Uncharacterized protein</fullName>
    </submittedName>
</protein>
<feature type="compositionally biased region" description="Acidic residues" evidence="1">
    <location>
        <begin position="187"/>
        <end position="198"/>
    </location>
</feature>
<dbReference type="EMBL" id="CAMXCT020000143">
    <property type="protein sequence ID" value="CAL1127954.1"/>
    <property type="molecule type" value="Genomic_DNA"/>
</dbReference>
<evidence type="ECO:0000313" key="3">
    <source>
        <dbReference type="EMBL" id="CAL1127954.1"/>
    </source>
</evidence>
<feature type="compositionally biased region" description="Basic residues" evidence="1">
    <location>
        <begin position="631"/>
        <end position="642"/>
    </location>
</feature>
<feature type="region of interest" description="Disordered" evidence="1">
    <location>
        <begin position="621"/>
        <end position="657"/>
    </location>
</feature>
<dbReference type="OrthoDB" id="420855at2759"/>
<evidence type="ECO:0000313" key="4">
    <source>
        <dbReference type="Proteomes" id="UP001152797"/>
    </source>
</evidence>
<feature type="region of interest" description="Disordered" evidence="1">
    <location>
        <begin position="1032"/>
        <end position="1055"/>
    </location>
</feature>
<organism evidence="2">
    <name type="scientific">Cladocopium goreaui</name>
    <dbReference type="NCBI Taxonomy" id="2562237"/>
    <lineage>
        <taxon>Eukaryota</taxon>
        <taxon>Sar</taxon>
        <taxon>Alveolata</taxon>
        <taxon>Dinophyceae</taxon>
        <taxon>Suessiales</taxon>
        <taxon>Symbiodiniaceae</taxon>
        <taxon>Cladocopium</taxon>
    </lineage>
</organism>
<accession>A0A9P1BJL0</accession>
<dbReference type="EMBL" id="CAMXCT030000143">
    <property type="protein sequence ID" value="CAL4761891.1"/>
    <property type="molecule type" value="Genomic_DNA"/>
</dbReference>
<evidence type="ECO:0000256" key="1">
    <source>
        <dbReference type="SAM" id="MobiDB-lite"/>
    </source>
</evidence>
<evidence type="ECO:0000313" key="2">
    <source>
        <dbReference type="EMBL" id="CAI3974579.1"/>
    </source>
</evidence>
<feature type="compositionally biased region" description="Basic and acidic residues" evidence="1">
    <location>
        <begin position="177"/>
        <end position="186"/>
    </location>
</feature>
<feature type="region of interest" description="Disordered" evidence="1">
    <location>
        <begin position="1073"/>
        <end position="1125"/>
    </location>
</feature>
<reference evidence="3" key="2">
    <citation type="submission" date="2024-04" db="EMBL/GenBank/DDBJ databases">
        <authorList>
            <person name="Chen Y."/>
            <person name="Shah S."/>
            <person name="Dougan E. K."/>
            <person name="Thang M."/>
            <person name="Chan C."/>
        </authorList>
    </citation>
    <scope>NUCLEOTIDE SEQUENCE [LARGE SCALE GENOMIC DNA]</scope>
</reference>
<feature type="non-terminal residue" evidence="2">
    <location>
        <position position="1376"/>
    </location>
</feature>
<sequence length="1376" mass="151771">CENVPPPGFQNRKSTFRNSHVEQAMASALSRAERMLVMSTHCHELEDLLLTRGQTDLQVVASGTAGGNAAMVQKLTDRMLKKFDTNTKKYFAGLAQIVHCTEEFMMNGPAERIRASLLAVFDATQARMELQRAKENLDALEDDDGLDEVEEYKRKVHINGKHALQWRWSEFAQRNPLQRDDDGSDHGDDDYLEPYNMDDDDAAGGLGRAAGGLGQGAGGLGQAAGGLGQGAGGLGRAAGGLGRAAGGLGQAAGGLGRGAGGLGRAAGGNRDMLGLMCFKYISSCWPEQFLTAYASLGTDFIDPSMSCCSDSDDETDIDDFGTDHRDDGTTKGDTFIRFLPEYEFEAAIVPGSGMVPFFHSSGRRSITRHKLNNRKQDTVLTNYVASVKQRGIVRGVRGDCWLMQDPESQGDQFYSLTWGTLNHGSIGIDAFYIAWSEPGAQENANLLATEKEGLEAISYHNSFHVGSKTSFLELIAKVEKEWAQYKFQNGITSRLSDYEAKYHQMIQKNFPETWSSMRSFEATRFVYNSTCKFHAFEDLRAEIGKSCDFLCAELNTDATINVMKELINFVITNFSNSLAWVEMKVLILELAARSDAMVLMQQMDGKILAPKPKAKAKAKVKAKAKQESKGKGRGGGRGKAKAAPKEKARGKDGEDIMDEPEKTADYVSCQVDGVAVLRTKYFLDCLVSAIRSALINARKQFGVPLGSQPVEPEALLGPPSAHGETLVYHDHEVLVFRKCLRLGLLFALKGQLTIDKKIHRRWSTCRPHIQVYAKQLIKRVTASIPAEVGGDDDRMVQVLHDRLDAQEHQLTHDSALDELAAAFSRWYDDEKKNMNAGTNPLGESLMDDTVTKHCCYGRMCAVWDSKCSCGEGRTNIATCIVHSSYIDILDLVYEVATLVTNDLPHGVMQFGLHLGKYMEKKAALPELPENLASEISVKHIELIKSMRSNYLSRVLVRAIGDRKLSQGLCEGKDKDEFTATRVKSLIAKNCKKILEVDTMLGTPDQHIVISTWNAIMSDILKTGTFHPGDVVVSSESTSATQQRHAKDEGGDSAFTSSSRTVSLCEIFMFGHINQPNNDEKDSDENQMIDNTADPSQKPDNPDKHDDENKSDKDKEKEKEEGKDIEKNACELTKELEKLHKTHQPALHFDSIDKLFLIRLAIQTDLVKHFRRALDGDMPNIVFNISSAQKSNKLIVISETLLEIPEVFARNALVELGDARGTTAEMKLSQIFTSKDDCEPTKDLAKKILEKFAPPLMVIKRSEIRKISVTIPCGTYCETGAEQSLPLKYEVASLVFNTEADPVATIRGINGQAYIQLERQNMPGEEVKKKRGITNDLKIGDVVIGVESSVAVEEPTSKRAKFSAMMVGITLPPMALS</sequence>
<gene>
    <name evidence="2" type="ORF">C1SCF055_LOCUS2969</name>
</gene>
<comment type="caution">
    <text evidence="2">The sequence shown here is derived from an EMBL/GenBank/DDBJ whole genome shotgun (WGS) entry which is preliminary data.</text>
</comment>
<keyword evidence="4" id="KW-1185">Reference proteome</keyword>
<reference evidence="2" key="1">
    <citation type="submission" date="2022-10" db="EMBL/GenBank/DDBJ databases">
        <authorList>
            <person name="Chen Y."/>
            <person name="Dougan E. K."/>
            <person name="Chan C."/>
            <person name="Rhodes N."/>
            <person name="Thang M."/>
        </authorList>
    </citation>
    <scope>NUCLEOTIDE SEQUENCE</scope>
</reference>
<feature type="compositionally biased region" description="Polar residues" evidence="1">
    <location>
        <begin position="1087"/>
        <end position="1098"/>
    </location>
</feature>
<feature type="compositionally biased region" description="Basic and acidic residues" evidence="1">
    <location>
        <begin position="1099"/>
        <end position="1125"/>
    </location>
</feature>
<dbReference type="EMBL" id="CAMXCT010000143">
    <property type="protein sequence ID" value="CAI3974579.1"/>
    <property type="molecule type" value="Genomic_DNA"/>
</dbReference>
<feature type="compositionally biased region" description="Polar residues" evidence="1">
    <location>
        <begin position="1033"/>
        <end position="1042"/>
    </location>
</feature>
<feature type="compositionally biased region" description="Basic and acidic residues" evidence="1">
    <location>
        <begin position="643"/>
        <end position="657"/>
    </location>
</feature>
<dbReference type="Proteomes" id="UP001152797">
    <property type="component" value="Unassembled WGS sequence"/>
</dbReference>
<proteinExistence type="predicted"/>
<name>A0A9P1BJL0_9DINO</name>